<sequence>MIPFLDLHKINKPYEKAFKESFQKFLDSGYYVLGNAVKEFEEAFAKYCGVNHCIGVGNGLDALTLILKAYIELGKLQEGDKVIVAANTYIATILAIKLAGLEPVLVEPDEDTFNLDPLEVEEHLNASIKSILVTHLYGQLADMKSLRRIADENNLLLIADAAQAHGAEDENGNKAGSLADAAGFSFYPSKNLGALGDGGTITTNDKVLAEIVSKLRNYGTSSKYVNDFIGVNSRLDELQAGFLSEKLPYLEKDNKQRRAVANRYLTEIKNEKIQLPFWNGSKNHVFHLFVVRVKNRKEFCEYLQENGIGFLIHYPLPPHKQKAFPEFSDFSFPVTEAIHQEVVSLPMSSVMTNNQVKKVISVLNAW</sequence>
<dbReference type="CDD" id="cd00616">
    <property type="entry name" value="AHBA_syn"/>
    <property type="match status" value="1"/>
</dbReference>
<dbReference type="Gene3D" id="3.40.640.10">
    <property type="entry name" value="Type I PLP-dependent aspartate aminotransferase-like (Major domain)"/>
    <property type="match status" value="1"/>
</dbReference>
<name>A0ABU1K6I5_9FLAO</name>
<accession>A0ABU1K6I5</accession>
<dbReference type="InterPro" id="IPR015422">
    <property type="entry name" value="PyrdxlP-dep_Trfase_small"/>
</dbReference>
<dbReference type="PANTHER" id="PTHR30244:SF36">
    <property type="entry name" value="3-OXO-GLUCOSE-6-PHOSPHATE:GLUTAMATE AMINOTRANSFERASE"/>
    <property type="match status" value="1"/>
</dbReference>
<organism evidence="4 5">
    <name type="scientific">Mesonia maritima</name>
    <dbReference type="NCBI Taxonomy" id="1793873"/>
    <lineage>
        <taxon>Bacteria</taxon>
        <taxon>Pseudomonadati</taxon>
        <taxon>Bacteroidota</taxon>
        <taxon>Flavobacteriia</taxon>
        <taxon>Flavobacteriales</taxon>
        <taxon>Flavobacteriaceae</taxon>
        <taxon>Mesonia</taxon>
    </lineage>
</organism>
<dbReference type="PANTHER" id="PTHR30244">
    <property type="entry name" value="TRANSAMINASE"/>
    <property type="match status" value="1"/>
</dbReference>
<keyword evidence="1 3" id="KW-0663">Pyridoxal phosphate</keyword>
<evidence type="ECO:0000313" key="5">
    <source>
        <dbReference type="Proteomes" id="UP001257659"/>
    </source>
</evidence>
<protein>
    <submittedName>
        <fullName evidence="4">dTDP-4-amino-4,6-dideoxygalactose transaminase</fullName>
    </submittedName>
</protein>
<evidence type="ECO:0000256" key="3">
    <source>
        <dbReference type="RuleBase" id="RU004508"/>
    </source>
</evidence>
<dbReference type="Pfam" id="PF01041">
    <property type="entry name" value="DegT_DnrJ_EryC1"/>
    <property type="match status" value="1"/>
</dbReference>
<dbReference type="PIRSF" id="PIRSF000390">
    <property type="entry name" value="PLP_StrS"/>
    <property type="match status" value="1"/>
</dbReference>
<dbReference type="Gene3D" id="3.90.1150.10">
    <property type="entry name" value="Aspartate Aminotransferase, domain 1"/>
    <property type="match status" value="1"/>
</dbReference>
<proteinExistence type="inferred from homology"/>
<comment type="caution">
    <text evidence="4">The sequence shown here is derived from an EMBL/GenBank/DDBJ whole genome shotgun (WGS) entry which is preliminary data.</text>
</comment>
<dbReference type="RefSeq" id="WP_309728350.1">
    <property type="nucleotide sequence ID" value="NZ_JAVDQA010000005.1"/>
</dbReference>
<dbReference type="InterPro" id="IPR015421">
    <property type="entry name" value="PyrdxlP-dep_Trfase_major"/>
</dbReference>
<dbReference type="EMBL" id="JAVDQA010000005">
    <property type="protein sequence ID" value="MDR6301209.1"/>
    <property type="molecule type" value="Genomic_DNA"/>
</dbReference>
<gene>
    <name evidence="4" type="ORF">GGR31_001860</name>
</gene>
<dbReference type="InterPro" id="IPR015424">
    <property type="entry name" value="PyrdxlP-dep_Trfase"/>
</dbReference>
<dbReference type="InterPro" id="IPR000653">
    <property type="entry name" value="DegT/StrS_aminotransferase"/>
</dbReference>
<dbReference type="SUPFAM" id="SSF53383">
    <property type="entry name" value="PLP-dependent transferases"/>
    <property type="match status" value="1"/>
</dbReference>
<keyword evidence="5" id="KW-1185">Reference proteome</keyword>
<evidence type="ECO:0000313" key="4">
    <source>
        <dbReference type="EMBL" id="MDR6301209.1"/>
    </source>
</evidence>
<evidence type="ECO:0000256" key="1">
    <source>
        <dbReference type="ARBA" id="ARBA00022898"/>
    </source>
</evidence>
<dbReference type="Proteomes" id="UP001257659">
    <property type="component" value="Unassembled WGS sequence"/>
</dbReference>
<evidence type="ECO:0000256" key="2">
    <source>
        <dbReference type="ARBA" id="ARBA00037999"/>
    </source>
</evidence>
<reference evidence="4 5" key="1">
    <citation type="submission" date="2023-07" db="EMBL/GenBank/DDBJ databases">
        <title>Genomic Encyclopedia of Type Strains, Phase IV (KMG-IV): sequencing the most valuable type-strain genomes for metagenomic binning, comparative biology and taxonomic classification.</title>
        <authorList>
            <person name="Goeker M."/>
        </authorList>
    </citation>
    <scope>NUCLEOTIDE SEQUENCE [LARGE SCALE GENOMIC DNA]</scope>
    <source>
        <strain evidence="4 5">DSM 102814</strain>
    </source>
</reference>
<comment type="similarity">
    <text evidence="2 3">Belongs to the DegT/DnrJ/EryC1 family.</text>
</comment>